<keyword evidence="3" id="KW-1185">Reference proteome</keyword>
<evidence type="ECO:0000313" key="3">
    <source>
        <dbReference type="Proteomes" id="UP000326759"/>
    </source>
</evidence>
<gene>
    <name evidence="2" type="primary">unc-79</name>
    <name evidence="2" type="ORF">Anas_05007</name>
</gene>
<organism evidence="2 3">
    <name type="scientific">Armadillidium nasatum</name>
    <dbReference type="NCBI Taxonomy" id="96803"/>
    <lineage>
        <taxon>Eukaryota</taxon>
        <taxon>Metazoa</taxon>
        <taxon>Ecdysozoa</taxon>
        <taxon>Arthropoda</taxon>
        <taxon>Crustacea</taxon>
        <taxon>Multicrustacea</taxon>
        <taxon>Malacostraca</taxon>
        <taxon>Eumalacostraca</taxon>
        <taxon>Peracarida</taxon>
        <taxon>Isopoda</taxon>
        <taxon>Oniscidea</taxon>
        <taxon>Crinocheta</taxon>
        <taxon>Armadillidiidae</taxon>
        <taxon>Armadillidium</taxon>
    </lineage>
</organism>
<reference evidence="2 3" key="1">
    <citation type="journal article" date="2019" name="PLoS Biol.">
        <title>Sex chromosomes control vertical transmission of feminizing Wolbachia symbionts in an isopod.</title>
        <authorList>
            <person name="Becking T."/>
            <person name="Chebbi M.A."/>
            <person name="Giraud I."/>
            <person name="Moumen B."/>
            <person name="Laverre T."/>
            <person name="Caubet Y."/>
            <person name="Peccoud J."/>
            <person name="Gilbert C."/>
            <person name="Cordaux R."/>
        </authorList>
    </citation>
    <scope>NUCLEOTIDE SEQUENCE [LARGE SCALE GENOMIC DNA]</scope>
    <source>
        <strain evidence="2">ANa2</strain>
        <tissue evidence="2">Whole body excluding digestive tract and cuticle</tissue>
    </source>
</reference>
<protein>
    <submittedName>
        <fullName evidence="2">Uncoordinated protein 79</fullName>
    </submittedName>
</protein>
<dbReference type="EMBL" id="SEYY01022556">
    <property type="protein sequence ID" value="KAB7495482.1"/>
    <property type="molecule type" value="Genomic_DNA"/>
</dbReference>
<sequence>MVHQLQKALDLEETDNDTLHQLIFLLMHFLSQPQQAGANEDKGSVKVMNFVLRYLSVLMGCSPVFNAFLSNLPQVFDHNFNMGKLLLPTCLPVLQFCPSPHRSGDLRSPNFSLWCLQQHPRKWWLTSVLTIMYKFDYTHQPLSSHITSLIKIILMTLENHFHRCRKVIDTNIAANLAYSREQSQGSIGAQEASGDQGIEGTPPTISKCRIFRNSFGSTNDFRNSGDVEKPLSAIPESPKLESQEGICELIPHEGPHLKACLEGEDQKVVASSSAVIPQSLTVVATPRGVTSVMASQIQAFHDSFTVKVIVPYQGKESLKTCEEETPSKYIFRPIGAQDRSNSLHEEISPVRLCASEAKESLVSSTAVVKLEKAKVQEARIVTSHSPQGQIDRQLKTSSVETRVVEPRITRIQSIDSGNQQGRHFSPQSPLSMMDLITLGSPIEVDVSAALPSPSPSMDNTSPKALELPTPERLLHVGVDQGSEEGIEEHDQGSVLEKNIIKYFIIEPNYEL</sequence>
<dbReference type="PANTHER" id="PTHR21696:SF2">
    <property type="entry name" value="PROTEIN UNC-79 HOMOLOG"/>
    <property type="match status" value="1"/>
</dbReference>
<dbReference type="InterPro" id="IPR024855">
    <property type="entry name" value="UNC79"/>
</dbReference>
<dbReference type="PANTHER" id="PTHR21696">
    <property type="entry name" value="PROTEIN UNC-79 HOMOLOG"/>
    <property type="match status" value="1"/>
</dbReference>
<dbReference type="AlphaFoldDB" id="A0A5N5SNS0"/>
<evidence type="ECO:0000313" key="2">
    <source>
        <dbReference type="EMBL" id="KAB7495482.1"/>
    </source>
</evidence>
<accession>A0A5N5SNS0</accession>
<evidence type="ECO:0000256" key="1">
    <source>
        <dbReference type="SAM" id="MobiDB-lite"/>
    </source>
</evidence>
<dbReference type="Proteomes" id="UP000326759">
    <property type="component" value="Unassembled WGS sequence"/>
</dbReference>
<proteinExistence type="predicted"/>
<dbReference type="OrthoDB" id="6270916at2759"/>
<comment type="caution">
    <text evidence="2">The sequence shown here is derived from an EMBL/GenBank/DDBJ whole genome shotgun (WGS) entry which is preliminary data.</text>
</comment>
<name>A0A5N5SNS0_9CRUS</name>
<feature type="region of interest" description="Disordered" evidence="1">
    <location>
        <begin position="184"/>
        <end position="203"/>
    </location>
</feature>